<keyword evidence="3" id="KW-0720">Serine protease</keyword>
<dbReference type="PANTHER" id="PTHR24276">
    <property type="entry name" value="POLYSERASE-RELATED"/>
    <property type="match status" value="1"/>
</dbReference>
<dbReference type="InterPro" id="IPR009003">
    <property type="entry name" value="Peptidase_S1_PA"/>
</dbReference>
<dbReference type="EMBL" id="AJVK01019779">
    <property type="status" value="NOT_ANNOTATED_CDS"/>
    <property type="molecule type" value="Genomic_DNA"/>
</dbReference>
<sequence>MNFKFSTSIVLLVLLLCANGVMNQEDDDTPTTEQDYPGYEDDDVPVIPVYIQPRFDDEGDIKWFPRIIGGTPAVMGEFPGKVSVQSRLGSHFCGGTLIDLSHILTASHCVTDSRAQVFNPASVRN</sequence>
<dbReference type="SUPFAM" id="SSF50494">
    <property type="entry name" value="Trypsin-like serine proteases"/>
    <property type="match status" value="1"/>
</dbReference>
<evidence type="ECO:0000256" key="4">
    <source>
        <dbReference type="ARBA" id="ARBA00023157"/>
    </source>
</evidence>
<proteinExistence type="inferred from homology"/>
<name>A0A1B0DRA1_PHLPP</name>
<dbReference type="InterPro" id="IPR001254">
    <property type="entry name" value="Trypsin_dom"/>
</dbReference>
<dbReference type="Proteomes" id="UP000092462">
    <property type="component" value="Unassembled WGS sequence"/>
</dbReference>
<dbReference type="InterPro" id="IPR050430">
    <property type="entry name" value="Peptidase_S1"/>
</dbReference>
<dbReference type="PANTHER" id="PTHR24276:SF91">
    <property type="entry name" value="AT26814P-RELATED"/>
    <property type="match status" value="1"/>
</dbReference>
<protein>
    <submittedName>
        <fullName evidence="6">Uncharacterized protein</fullName>
    </submittedName>
</protein>
<comment type="similarity">
    <text evidence="5">Belongs to the peptidase S1 family. CLIP subfamily.</text>
</comment>
<accession>A0A1B0DRA1</accession>
<dbReference type="PROSITE" id="PS00134">
    <property type="entry name" value="TRYPSIN_HIS"/>
    <property type="match status" value="1"/>
</dbReference>
<reference evidence="6" key="1">
    <citation type="submission" date="2022-08" db="UniProtKB">
        <authorList>
            <consortium name="EnsemblMetazoa"/>
        </authorList>
    </citation>
    <scope>IDENTIFICATION</scope>
    <source>
        <strain evidence="6">Israel</strain>
    </source>
</reference>
<evidence type="ECO:0000256" key="2">
    <source>
        <dbReference type="ARBA" id="ARBA00022801"/>
    </source>
</evidence>
<keyword evidence="1" id="KW-0645">Protease</keyword>
<evidence type="ECO:0000256" key="3">
    <source>
        <dbReference type="ARBA" id="ARBA00022825"/>
    </source>
</evidence>
<organism evidence="6 7">
    <name type="scientific">Phlebotomus papatasi</name>
    <name type="common">Sandfly</name>
    <dbReference type="NCBI Taxonomy" id="29031"/>
    <lineage>
        <taxon>Eukaryota</taxon>
        <taxon>Metazoa</taxon>
        <taxon>Ecdysozoa</taxon>
        <taxon>Arthropoda</taxon>
        <taxon>Hexapoda</taxon>
        <taxon>Insecta</taxon>
        <taxon>Pterygota</taxon>
        <taxon>Neoptera</taxon>
        <taxon>Endopterygota</taxon>
        <taxon>Diptera</taxon>
        <taxon>Nematocera</taxon>
        <taxon>Psychodoidea</taxon>
        <taxon>Psychodidae</taxon>
        <taxon>Phlebotomus</taxon>
        <taxon>Phlebotomus</taxon>
    </lineage>
</organism>
<dbReference type="EnsemblMetazoa" id="PPAI011084-RA">
    <property type="protein sequence ID" value="PPAI011084-PA"/>
    <property type="gene ID" value="PPAI011084"/>
</dbReference>
<dbReference type="AlphaFoldDB" id="A0A1B0DRA1"/>
<evidence type="ECO:0000313" key="6">
    <source>
        <dbReference type="EnsemblMetazoa" id="PPAI011084-PA"/>
    </source>
</evidence>
<evidence type="ECO:0000256" key="1">
    <source>
        <dbReference type="ARBA" id="ARBA00022670"/>
    </source>
</evidence>
<keyword evidence="2" id="KW-0378">Hydrolase</keyword>
<dbReference type="VEuPathDB" id="VectorBase:PPAPM1_004563"/>
<dbReference type="InterPro" id="IPR043504">
    <property type="entry name" value="Peptidase_S1_PA_chymotrypsin"/>
</dbReference>
<dbReference type="VEuPathDB" id="VectorBase:PPAI011084"/>
<keyword evidence="7" id="KW-1185">Reference proteome</keyword>
<dbReference type="GO" id="GO:0004252">
    <property type="term" value="F:serine-type endopeptidase activity"/>
    <property type="evidence" value="ECO:0007669"/>
    <property type="project" value="InterPro"/>
</dbReference>
<dbReference type="Gene3D" id="2.40.10.10">
    <property type="entry name" value="Trypsin-like serine proteases"/>
    <property type="match status" value="1"/>
</dbReference>
<dbReference type="InterPro" id="IPR018114">
    <property type="entry name" value="TRYPSIN_HIS"/>
</dbReference>
<keyword evidence="4" id="KW-1015">Disulfide bond</keyword>
<evidence type="ECO:0000256" key="5">
    <source>
        <dbReference type="ARBA" id="ARBA00024195"/>
    </source>
</evidence>
<dbReference type="Pfam" id="PF00089">
    <property type="entry name" value="Trypsin"/>
    <property type="match status" value="1"/>
</dbReference>
<dbReference type="GO" id="GO:0006508">
    <property type="term" value="P:proteolysis"/>
    <property type="evidence" value="ECO:0007669"/>
    <property type="project" value="UniProtKB-KW"/>
</dbReference>
<evidence type="ECO:0000313" key="7">
    <source>
        <dbReference type="Proteomes" id="UP000092462"/>
    </source>
</evidence>